<dbReference type="Gramene" id="A07p07600.2_BraZ1">
    <property type="protein sequence ID" value="A07p07600.2_BraZ1.CDS.1"/>
    <property type="gene ID" value="A07g07600.2_BraZ1"/>
</dbReference>
<sequence>ILFASPSPLPHLSHNTVYDWSLQLIMSRIDGFFYECELFF</sequence>
<dbReference type="EMBL" id="LS974623">
    <property type="protein sequence ID" value="CAG7901116.1"/>
    <property type="molecule type" value="Genomic_DNA"/>
</dbReference>
<reference evidence="1 2" key="1">
    <citation type="submission" date="2021-07" db="EMBL/GenBank/DDBJ databases">
        <authorList>
            <consortium name="Genoscope - CEA"/>
            <person name="William W."/>
        </authorList>
    </citation>
    <scope>NUCLEOTIDE SEQUENCE [LARGE SCALE GENOMIC DNA]</scope>
</reference>
<organism evidence="1 2">
    <name type="scientific">Brassica campestris</name>
    <name type="common">Field mustard</name>
    <dbReference type="NCBI Taxonomy" id="3711"/>
    <lineage>
        <taxon>Eukaryota</taxon>
        <taxon>Viridiplantae</taxon>
        <taxon>Streptophyta</taxon>
        <taxon>Embryophyta</taxon>
        <taxon>Tracheophyta</taxon>
        <taxon>Spermatophyta</taxon>
        <taxon>Magnoliopsida</taxon>
        <taxon>eudicotyledons</taxon>
        <taxon>Gunneridae</taxon>
        <taxon>Pentapetalae</taxon>
        <taxon>rosids</taxon>
        <taxon>malvids</taxon>
        <taxon>Brassicales</taxon>
        <taxon>Brassicaceae</taxon>
        <taxon>Brassiceae</taxon>
        <taxon>Brassica</taxon>
    </lineage>
</organism>
<dbReference type="Proteomes" id="UP000694005">
    <property type="component" value="Chromosome A07"/>
</dbReference>
<evidence type="ECO:0000313" key="2">
    <source>
        <dbReference type="Proteomes" id="UP000694005"/>
    </source>
</evidence>
<gene>
    <name evidence="1" type="ORF">BRAPAZ1V2_A07P07600.2</name>
</gene>
<feature type="non-terminal residue" evidence="1">
    <location>
        <position position="1"/>
    </location>
</feature>
<name>A0A8D9HNW7_BRACM</name>
<dbReference type="AlphaFoldDB" id="A0A8D9HNW7"/>
<proteinExistence type="predicted"/>
<protein>
    <submittedName>
        <fullName evidence="1">Uncharacterized protein</fullName>
    </submittedName>
</protein>
<accession>A0A8D9HNW7</accession>
<feature type="non-terminal residue" evidence="1">
    <location>
        <position position="40"/>
    </location>
</feature>
<evidence type="ECO:0000313" key="1">
    <source>
        <dbReference type="EMBL" id="CAG7901116.1"/>
    </source>
</evidence>